<keyword evidence="3" id="KW-1185">Reference proteome</keyword>
<dbReference type="HOGENOM" id="CLU_613030_0_0_1"/>
<organism evidence="2 3">
    <name type="scientific">Amborella trichopoda</name>
    <dbReference type="NCBI Taxonomy" id="13333"/>
    <lineage>
        <taxon>Eukaryota</taxon>
        <taxon>Viridiplantae</taxon>
        <taxon>Streptophyta</taxon>
        <taxon>Embryophyta</taxon>
        <taxon>Tracheophyta</taxon>
        <taxon>Spermatophyta</taxon>
        <taxon>Magnoliopsida</taxon>
        <taxon>Amborellales</taxon>
        <taxon>Amborellaceae</taxon>
        <taxon>Amborella</taxon>
    </lineage>
</organism>
<gene>
    <name evidence="2" type="ORF">AMTR_s00037p00127420</name>
</gene>
<proteinExistence type="predicted"/>
<accession>U5D529</accession>
<feature type="region of interest" description="Disordered" evidence="1">
    <location>
        <begin position="77"/>
        <end position="127"/>
    </location>
</feature>
<name>U5D529_AMBTC</name>
<feature type="compositionally biased region" description="Basic and acidic residues" evidence="1">
    <location>
        <begin position="105"/>
        <end position="114"/>
    </location>
</feature>
<dbReference type="EMBL" id="KI392350">
    <property type="protein sequence ID" value="ERN17340.1"/>
    <property type="molecule type" value="Genomic_DNA"/>
</dbReference>
<dbReference type="Gramene" id="ERN17340">
    <property type="protein sequence ID" value="ERN17340"/>
    <property type="gene ID" value="AMTR_s00037p00127420"/>
</dbReference>
<feature type="region of interest" description="Disordered" evidence="1">
    <location>
        <begin position="204"/>
        <end position="235"/>
    </location>
</feature>
<reference evidence="3" key="1">
    <citation type="journal article" date="2013" name="Science">
        <title>The Amborella genome and the evolution of flowering plants.</title>
        <authorList>
            <consortium name="Amborella Genome Project"/>
        </authorList>
    </citation>
    <scope>NUCLEOTIDE SEQUENCE [LARGE SCALE GENOMIC DNA]</scope>
</reference>
<evidence type="ECO:0000313" key="2">
    <source>
        <dbReference type="EMBL" id="ERN17340.1"/>
    </source>
</evidence>
<dbReference type="PANTHER" id="PTHR47820">
    <property type="entry name" value="BNAC05G24000D PROTEIN"/>
    <property type="match status" value="1"/>
</dbReference>
<dbReference type="PANTHER" id="PTHR47820:SF3">
    <property type="entry name" value="OS07G0499800 PROTEIN"/>
    <property type="match status" value="1"/>
</dbReference>
<protein>
    <submittedName>
        <fullName evidence="2">Uncharacterized protein</fullName>
    </submittedName>
</protein>
<dbReference type="Proteomes" id="UP000017836">
    <property type="component" value="Unassembled WGS sequence"/>
</dbReference>
<evidence type="ECO:0000313" key="3">
    <source>
        <dbReference type="Proteomes" id="UP000017836"/>
    </source>
</evidence>
<sequence length="447" mass="50167">MASSEKTGGSSSTCVSSSQAHAALRQGLKELVRGHLHETCITTTTFSNSENLEIPLDGSHSRKRNRHHRLKAAWDSNEGWVSESEDDSSTNSPHNLNYNQNHNRNRNENQEEKYVPSSSPVSRRQSRLLDRWAARQAREMITTIERQALESELTALSGTNSVSSRASSFLRESSPAQSECSSVVEPPNLRASSLVQMWRELEAEARANQSPRTHRRSEPSNPSSPRYGYGHFWPQQGRGVENQALSSDDAFGEWESDVGASSNEPDTSSMFILEESGESEKGGRRRVADIIQRLSSFNDREQCSREVSVEWSMCLTDHQEGVNVGFHQPEGGVQMRWGERGGEGELRGGENVVGQLGFGRSNPPRIRGRQATVDLLMRLVRERQRELTGLLERRPVSGFSHRNRIQTTLKGRFLHHRLAAHDQRPPQPPAAVEIEYLQLGTSISRLR</sequence>
<dbReference type="AlphaFoldDB" id="U5D529"/>
<evidence type="ECO:0000256" key="1">
    <source>
        <dbReference type="SAM" id="MobiDB-lite"/>
    </source>
</evidence>